<dbReference type="Gene3D" id="2.40.160.10">
    <property type="entry name" value="Porin"/>
    <property type="match status" value="1"/>
</dbReference>
<organism evidence="2 3">
    <name type="scientific">Fluctibacter halophilus</name>
    <dbReference type="NCBI Taxonomy" id="226011"/>
    <lineage>
        <taxon>Bacteria</taxon>
        <taxon>Pseudomonadati</taxon>
        <taxon>Pseudomonadota</taxon>
        <taxon>Gammaproteobacteria</taxon>
        <taxon>Alteromonadales</taxon>
        <taxon>Alteromonadaceae</taxon>
        <taxon>Fluctibacter</taxon>
    </lineage>
</organism>
<dbReference type="RefSeq" id="WP_229157089.1">
    <property type="nucleotide sequence ID" value="NZ_JAJEWP010000001.1"/>
</dbReference>
<protein>
    <recommendedName>
        <fullName evidence="4">Porin domain-containing protein</fullName>
    </recommendedName>
</protein>
<comment type="caution">
    <text evidence="2">The sequence shown here is derived from an EMBL/GenBank/DDBJ whole genome shotgun (WGS) entry which is preliminary data.</text>
</comment>
<feature type="signal peptide" evidence="1">
    <location>
        <begin position="1"/>
        <end position="21"/>
    </location>
</feature>
<reference evidence="2 3" key="1">
    <citation type="submission" date="2021-10" db="EMBL/GenBank/DDBJ databases">
        <title>Draft genome of Aestuariibacter halophilus JC2043.</title>
        <authorList>
            <person name="Emsley S.A."/>
            <person name="Pfannmuller K.M."/>
            <person name="Ushijima B."/>
            <person name="Saw J.H."/>
            <person name="Videau P."/>
        </authorList>
    </citation>
    <scope>NUCLEOTIDE SEQUENCE [LARGE SCALE GENOMIC DNA]</scope>
    <source>
        <strain evidence="2 3">JC2043</strain>
    </source>
</reference>
<accession>A0ABS8G5P4</accession>
<dbReference type="SUPFAM" id="SSF56935">
    <property type="entry name" value="Porins"/>
    <property type="match status" value="1"/>
</dbReference>
<evidence type="ECO:0008006" key="4">
    <source>
        <dbReference type="Google" id="ProtNLM"/>
    </source>
</evidence>
<sequence>MNKRRTALLVSALCLTLPASANTSDFHFSGFASLVGGTVLDGDGYWARLPEGAGQYDGGLELQTESRLGLQARYKATQELSVTGQVMFRGINDFEPKMEWLYATYYATPDLSINVGRMRLPVYHYSDYMDVGIAYPWLRVPSDAYSLAVTNYHGVALRYGWDWDIGTTTFKLYAGQQNTDPNDLITTIEQYKTEQLYNQSGQFTGVRGIRTTKDYEDMKGIVIDTQIDWFNLRLSFLDGKEKFTFYAEGDYPSTPLFGGTWADTRFVDVSVSMDYNGVFAIAEWNDYDTIYTSWFTSLAYTTGKWTPYIFYSEFEGTLRFIAPGGITAGFEDGVTGSLDDAYNSIGIGVRYNINPRTAIKAEITDFNDDGDAAVFIDEDRDGRTDATAFAVSLDIAF</sequence>
<evidence type="ECO:0000313" key="3">
    <source>
        <dbReference type="Proteomes" id="UP001520878"/>
    </source>
</evidence>
<keyword evidence="1" id="KW-0732">Signal</keyword>
<dbReference type="Proteomes" id="UP001520878">
    <property type="component" value="Unassembled WGS sequence"/>
</dbReference>
<gene>
    <name evidence="2" type="ORF">LJ739_02840</name>
</gene>
<name>A0ABS8G5P4_9ALTE</name>
<evidence type="ECO:0000256" key="1">
    <source>
        <dbReference type="SAM" id="SignalP"/>
    </source>
</evidence>
<feature type="chain" id="PRO_5045915115" description="Porin domain-containing protein" evidence="1">
    <location>
        <begin position="22"/>
        <end position="397"/>
    </location>
</feature>
<dbReference type="EMBL" id="JAJEWP010000001">
    <property type="protein sequence ID" value="MCC2615180.1"/>
    <property type="molecule type" value="Genomic_DNA"/>
</dbReference>
<proteinExistence type="predicted"/>
<evidence type="ECO:0000313" key="2">
    <source>
        <dbReference type="EMBL" id="MCC2615180.1"/>
    </source>
</evidence>
<dbReference type="InterPro" id="IPR023614">
    <property type="entry name" value="Porin_dom_sf"/>
</dbReference>
<keyword evidence="3" id="KW-1185">Reference proteome</keyword>